<gene>
    <name evidence="2" type="ORF">C1SCF055_LOCUS5055</name>
</gene>
<accession>A0A9P1FK21</accession>
<reference evidence="2" key="1">
    <citation type="submission" date="2022-10" db="EMBL/GenBank/DDBJ databases">
        <authorList>
            <person name="Chen Y."/>
            <person name="Dougan E. K."/>
            <person name="Chan C."/>
            <person name="Rhodes N."/>
            <person name="Thang M."/>
        </authorList>
    </citation>
    <scope>NUCLEOTIDE SEQUENCE</scope>
</reference>
<feature type="transmembrane region" description="Helical" evidence="1">
    <location>
        <begin position="30"/>
        <end position="54"/>
    </location>
</feature>
<evidence type="ECO:0000313" key="2">
    <source>
        <dbReference type="EMBL" id="CAI3976867.1"/>
    </source>
</evidence>
<evidence type="ECO:0008006" key="5">
    <source>
        <dbReference type="Google" id="ProtNLM"/>
    </source>
</evidence>
<keyword evidence="4" id="KW-1185">Reference proteome</keyword>
<evidence type="ECO:0000313" key="4">
    <source>
        <dbReference type="Proteomes" id="UP001152797"/>
    </source>
</evidence>
<protein>
    <recommendedName>
        <fullName evidence="5">Transmembrane protein</fullName>
    </recommendedName>
</protein>
<proteinExistence type="predicted"/>
<keyword evidence="1" id="KW-0472">Membrane</keyword>
<dbReference type="EMBL" id="CAMXCT010000302">
    <property type="protein sequence ID" value="CAI3976867.1"/>
    <property type="molecule type" value="Genomic_DNA"/>
</dbReference>
<keyword evidence="1" id="KW-1133">Transmembrane helix</keyword>
<name>A0A9P1FK21_9DINO</name>
<comment type="caution">
    <text evidence="2">The sequence shown here is derived from an EMBL/GenBank/DDBJ whole genome shotgun (WGS) entry which is preliminary data.</text>
</comment>
<evidence type="ECO:0000313" key="3">
    <source>
        <dbReference type="EMBL" id="CAL4764179.1"/>
    </source>
</evidence>
<evidence type="ECO:0000256" key="1">
    <source>
        <dbReference type="SAM" id="Phobius"/>
    </source>
</evidence>
<dbReference type="AlphaFoldDB" id="A0A9P1FK21"/>
<organism evidence="2">
    <name type="scientific">Cladocopium goreaui</name>
    <dbReference type="NCBI Taxonomy" id="2562237"/>
    <lineage>
        <taxon>Eukaryota</taxon>
        <taxon>Sar</taxon>
        <taxon>Alveolata</taxon>
        <taxon>Dinophyceae</taxon>
        <taxon>Suessiales</taxon>
        <taxon>Symbiodiniaceae</taxon>
        <taxon>Cladocopium</taxon>
    </lineage>
</organism>
<keyword evidence="1" id="KW-0812">Transmembrane</keyword>
<sequence length="118" mass="12323">MGRTVLSLYIAGCLLGGLSGGVCIPLFTSSAGWICGGVLGTTVSGGLSGGWLGISLEKIWAKMNEGVLCLWLFFLAFVVFLYFMWHCPDCKTANSRAIGPACSCLSVPPVPSAEPVAF</sequence>
<feature type="transmembrane region" description="Helical" evidence="1">
    <location>
        <begin position="66"/>
        <end position="85"/>
    </location>
</feature>
<reference evidence="3 4" key="2">
    <citation type="submission" date="2024-05" db="EMBL/GenBank/DDBJ databases">
        <authorList>
            <person name="Chen Y."/>
            <person name="Shah S."/>
            <person name="Dougan E. K."/>
            <person name="Thang M."/>
            <person name="Chan C."/>
        </authorList>
    </citation>
    <scope>NUCLEOTIDE SEQUENCE [LARGE SCALE GENOMIC DNA]</scope>
</reference>
<dbReference type="Proteomes" id="UP001152797">
    <property type="component" value="Unassembled WGS sequence"/>
</dbReference>
<dbReference type="EMBL" id="CAMXCT030000302">
    <property type="protein sequence ID" value="CAL4764179.1"/>
    <property type="molecule type" value="Genomic_DNA"/>
</dbReference>
<dbReference type="EMBL" id="CAMXCT020000302">
    <property type="protein sequence ID" value="CAL1130242.1"/>
    <property type="molecule type" value="Genomic_DNA"/>
</dbReference>